<keyword evidence="4" id="KW-1185">Reference proteome</keyword>
<organism evidence="3 4">
    <name type="scientific">Phytophthora infestans</name>
    <name type="common">Potato late blight agent</name>
    <name type="synonym">Botrytis infestans</name>
    <dbReference type="NCBI Taxonomy" id="4787"/>
    <lineage>
        <taxon>Eukaryota</taxon>
        <taxon>Sar</taxon>
        <taxon>Stramenopiles</taxon>
        <taxon>Oomycota</taxon>
        <taxon>Peronosporomycetes</taxon>
        <taxon>Peronosporales</taxon>
        <taxon>Peronosporaceae</taxon>
        <taxon>Phytophthora</taxon>
    </lineage>
</organism>
<feature type="region of interest" description="Disordered" evidence="1">
    <location>
        <begin position="41"/>
        <end position="61"/>
    </location>
</feature>
<gene>
    <name evidence="3" type="ORF">GN244_ATG01143</name>
</gene>
<evidence type="ECO:0000256" key="2">
    <source>
        <dbReference type="SAM" id="SignalP"/>
    </source>
</evidence>
<feature type="chain" id="PRO_5032958303" description="Secreted RxLR effector peptide protein" evidence="2">
    <location>
        <begin position="20"/>
        <end position="165"/>
    </location>
</feature>
<evidence type="ECO:0000313" key="3">
    <source>
        <dbReference type="EMBL" id="KAF4046398.1"/>
    </source>
</evidence>
<dbReference type="AlphaFoldDB" id="A0A833WMS7"/>
<dbReference type="EMBL" id="WSZM01000016">
    <property type="protein sequence ID" value="KAF4046398.1"/>
    <property type="molecule type" value="Genomic_DNA"/>
</dbReference>
<evidence type="ECO:0000256" key="1">
    <source>
        <dbReference type="SAM" id="MobiDB-lite"/>
    </source>
</evidence>
<proteinExistence type="predicted"/>
<evidence type="ECO:0008006" key="5">
    <source>
        <dbReference type="Google" id="ProtNLM"/>
    </source>
</evidence>
<comment type="caution">
    <text evidence="3">The sequence shown here is derived from an EMBL/GenBank/DDBJ whole genome shotgun (WGS) entry which is preliminary data.</text>
</comment>
<reference evidence="3" key="1">
    <citation type="submission" date="2020-04" db="EMBL/GenBank/DDBJ databases">
        <title>Hybrid Assembly of Korean Phytophthora infestans isolates.</title>
        <authorList>
            <person name="Prokchorchik M."/>
            <person name="Lee Y."/>
            <person name="Seo J."/>
            <person name="Cho J.-H."/>
            <person name="Park Y.-E."/>
            <person name="Jang D.-C."/>
            <person name="Im J.-S."/>
            <person name="Choi J.-G."/>
            <person name="Park H.-J."/>
            <person name="Lee G.-B."/>
            <person name="Lee Y.-G."/>
            <person name="Hong S.-Y."/>
            <person name="Cho K."/>
            <person name="Sohn K.H."/>
        </authorList>
    </citation>
    <scope>NUCLEOTIDE SEQUENCE</scope>
    <source>
        <strain evidence="3">KR_1_A1</strain>
    </source>
</reference>
<protein>
    <recommendedName>
        <fullName evidence="5">Secreted RxLR effector peptide protein</fullName>
    </recommendedName>
</protein>
<evidence type="ECO:0000313" key="4">
    <source>
        <dbReference type="Proteomes" id="UP000602510"/>
    </source>
</evidence>
<sequence length="165" mass="17958">MTVPLPVVIFLGWMDYLMLLVQEKSDESKPTAVVDLAAEAAHGQEDAPTAEKNVANKKTKAKKKAERGTLLTAIEAGEKIREIQRSKEQWIKSRHQVLEEEGVSAIMSENANSMLEVTSAQSEAQQVGSGGLALANQLRAHQHIAAFLQASQGGSAPDLFLQRRL</sequence>
<accession>A0A833WMS7</accession>
<feature type="signal peptide" evidence="2">
    <location>
        <begin position="1"/>
        <end position="19"/>
    </location>
</feature>
<dbReference type="Proteomes" id="UP000602510">
    <property type="component" value="Unassembled WGS sequence"/>
</dbReference>
<keyword evidence="2" id="KW-0732">Signal</keyword>
<name>A0A833WMS7_PHYIN</name>